<accession>A0AAD3SCY4</accession>
<comment type="caution">
    <text evidence="1">The sequence shown here is derived from an EMBL/GenBank/DDBJ whole genome shotgun (WGS) entry which is preliminary data.</text>
</comment>
<sequence length="130" mass="14427">MASNSSFLYAIPPPVPPSANAGYDQRNVVPDIPHSLLEQIPILRLLDSLQLQSINSMPYTSNAPLSTNANSGKPALPWISHHRLPIPVHQHNFIAFLLQELARRSSRVIELARLPYYYCPAPTTSSNPFS</sequence>
<dbReference type="Proteomes" id="UP001279734">
    <property type="component" value="Unassembled WGS sequence"/>
</dbReference>
<organism evidence="1 2">
    <name type="scientific">Nepenthes gracilis</name>
    <name type="common">Slender pitcher plant</name>
    <dbReference type="NCBI Taxonomy" id="150966"/>
    <lineage>
        <taxon>Eukaryota</taxon>
        <taxon>Viridiplantae</taxon>
        <taxon>Streptophyta</taxon>
        <taxon>Embryophyta</taxon>
        <taxon>Tracheophyta</taxon>
        <taxon>Spermatophyta</taxon>
        <taxon>Magnoliopsida</taxon>
        <taxon>eudicotyledons</taxon>
        <taxon>Gunneridae</taxon>
        <taxon>Pentapetalae</taxon>
        <taxon>Caryophyllales</taxon>
        <taxon>Nepenthaceae</taxon>
        <taxon>Nepenthes</taxon>
    </lineage>
</organism>
<dbReference type="AlphaFoldDB" id="A0AAD3SCY4"/>
<name>A0AAD3SCY4_NEPGR</name>
<keyword evidence="2" id="KW-1185">Reference proteome</keyword>
<dbReference type="EMBL" id="BSYO01000008">
    <property type="protein sequence ID" value="GMH08374.1"/>
    <property type="molecule type" value="Genomic_DNA"/>
</dbReference>
<gene>
    <name evidence="1" type="ORF">Nepgr_010214</name>
</gene>
<evidence type="ECO:0000313" key="1">
    <source>
        <dbReference type="EMBL" id="GMH08374.1"/>
    </source>
</evidence>
<evidence type="ECO:0000313" key="2">
    <source>
        <dbReference type="Proteomes" id="UP001279734"/>
    </source>
</evidence>
<reference evidence="1" key="1">
    <citation type="submission" date="2023-05" db="EMBL/GenBank/DDBJ databases">
        <title>Nepenthes gracilis genome sequencing.</title>
        <authorList>
            <person name="Fukushima K."/>
        </authorList>
    </citation>
    <scope>NUCLEOTIDE SEQUENCE</scope>
    <source>
        <strain evidence="1">SING2019-196</strain>
    </source>
</reference>
<proteinExistence type="predicted"/>
<protein>
    <submittedName>
        <fullName evidence="1">Uncharacterized protein</fullName>
    </submittedName>
</protein>